<dbReference type="InterPro" id="IPR008928">
    <property type="entry name" value="6-hairpin_glycosidase_sf"/>
</dbReference>
<comment type="caution">
    <text evidence="6">The sequence shown here is derived from an EMBL/GenBank/DDBJ whole genome shotgun (WGS) entry which is preliminary data.</text>
</comment>
<keyword evidence="4" id="KW-0472">Membrane</keyword>
<dbReference type="Pfam" id="PF03033">
    <property type="entry name" value="Glyco_transf_28"/>
    <property type="match status" value="1"/>
</dbReference>
<evidence type="ECO:0000256" key="2">
    <source>
        <dbReference type="ARBA" id="ARBA00022679"/>
    </source>
</evidence>
<gene>
    <name evidence="6" type="ORF">CNMCM6805_001772</name>
</gene>
<dbReference type="GO" id="GO:0016906">
    <property type="term" value="F:sterol 3-beta-glucosyltransferase activity"/>
    <property type="evidence" value="ECO:0007669"/>
    <property type="project" value="UniProtKB-ARBA"/>
</dbReference>
<evidence type="ECO:0000259" key="5">
    <source>
        <dbReference type="Pfam" id="PF03033"/>
    </source>
</evidence>
<organism evidence="6 7">
    <name type="scientific">Aspergillus fumigatiaffinis</name>
    <dbReference type="NCBI Taxonomy" id="340414"/>
    <lineage>
        <taxon>Eukaryota</taxon>
        <taxon>Fungi</taxon>
        <taxon>Dikarya</taxon>
        <taxon>Ascomycota</taxon>
        <taxon>Pezizomycotina</taxon>
        <taxon>Eurotiomycetes</taxon>
        <taxon>Eurotiomycetidae</taxon>
        <taxon>Eurotiales</taxon>
        <taxon>Aspergillaceae</taxon>
        <taxon>Aspergillus</taxon>
        <taxon>Aspergillus subgen. Fumigati</taxon>
    </lineage>
</organism>
<proteinExistence type="predicted"/>
<dbReference type="InterPro" id="IPR004276">
    <property type="entry name" value="GlycoTrans_28_N"/>
</dbReference>
<dbReference type="GO" id="GO:0005975">
    <property type="term" value="P:carbohydrate metabolic process"/>
    <property type="evidence" value="ECO:0007669"/>
    <property type="project" value="InterPro"/>
</dbReference>
<dbReference type="SUPFAM" id="SSF53756">
    <property type="entry name" value="UDP-Glycosyltransferase/glycogen phosphorylase"/>
    <property type="match status" value="1"/>
</dbReference>
<keyword evidence="2" id="KW-0808">Transferase</keyword>
<feature type="transmembrane region" description="Helical" evidence="4">
    <location>
        <begin position="707"/>
        <end position="729"/>
    </location>
</feature>
<name>A0A8H4M4C8_9EURO</name>
<dbReference type="InterPro" id="IPR002213">
    <property type="entry name" value="UDP_glucos_trans"/>
</dbReference>
<dbReference type="Gene3D" id="2.60.120.560">
    <property type="entry name" value="Exo-inulinase, domain 1"/>
    <property type="match status" value="1"/>
</dbReference>
<dbReference type="InterPro" id="IPR050426">
    <property type="entry name" value="Glycosyltransferase_28"/>
</dbReference>
<dbReference type="GO" id="GO:0012505">
    <property type="term" value="C:endomembrane system"/>
    <property type="evidence" value="ECO:0007669"/>
    <property type="project" value="UniProtKB-SubCell"/>
</dbReference>
<dbReference type="InterPro" id="IPR021369">
    <property type="entry name" value="DUF2985"/>
</dbReference>
<keyword evidence="4" id="KW-1133">Transmembrane helix</keyword>
<protein>
    <recommendedName>
        <fullName evidence="5">Glycosyltransferase family 28 N-terminal domain-containing protein</fullName>
    </recommendedName>
</protein>
<accession>A0A8H4M4C8</accession>
<sequence>MSAVSMEWVVLNVASPNSTLILPDNLKDFGHPGREEAGLIIKPIATSNYTAVQGIKVKFTLIDINQDGRIDVTVKVKQPGLESLLPDNRSADSPPLPEVPLSAVKPLNIVIQIVGSRALLAQVPSPPCTIANGFPGLLDVQPFIALGTRLRRDGHRIWLATHENFKELIQNSGLEFFSIGGNPEGLMSCMVKNTGIIPKMSTITGGEIGRKREMIADMLHGSVTQAPFVADAIIANPPGFAHIHCAQALGVPLHMMFTMPWSPTREFPHPLANIKDTGADASLTYYLSYSMVELFTWSGLADIINSGRVKSLNLEELSPRTASGLMERLQVPHTYCWSLALIPKPSDWPPYIDVCGFFFRGQPSYSPSPEIEAFLRNESKPIYIGFGSIVMDDPAAMTTIIQAACRQAGVRLDFRRVAFQTCCRRYTPWWGRDNRMWSIKWVSNAIVPFFGDQPFWAKMVAAAGAGPAPIDHKALTAQGLADAIRFCLSLDSQRAAASIAARMGSENGVSNAAASFYRHIPWEAMQCDLLPSETAKWSLTNFYTGFADGLTGIVTKPYREAKSDGASGLAKGLAKGSVGLFSKPGAAMLGLVAYPAMGIYKSMKHWQLNPTKAAVVESLIALGNYMQQRPLRELSSAEDGEADPHQNIPPTNCNHENAALKSKEVDLGCMSLSSSRTGSSTDLIGNDPSRSKTRKALDLWQWLQTPLGILITLYGLNVVAWGGMLFLLLCNAAPAMCDPSCNDPNSPRRKWIEIDSQILNALFCIPGFGLAPWRMRDLYLWIRWRTGKDDAAFARLRHTHRAWFDYAPEEVNPKGAGIAQETVDVSGDTTPLWKMSMVVWCNALNTVFQACLAAYGTASAIIVLDYGRDVEGYGTFQVTRRSGNTSVFEMSYSETRALLDTYMADGPLPLAAVMDTYRVNRYNITDEKTYTNRLIQGALRYQKLNLSSGDDTPLSELPGTFNCSDHVLNRIWETGARTVQLNELPAASLPEFWTITNEGALVDSLVPQPFTADYAAMMTAYNVDFAVKPIANGLGFTVLSDTLGNGIYIFVDIANAAISAHAGSSELSSTPLASAALPPMITLNQWHRVGAAVNVTWVSVKIDGVSLLDFSQTIARYGSFGLGASFGHTAVFTNVTLTAFGGQMYASSLSEKSALKDFLLGTNPLPVSVDGSRRDRIAYAGDLDITARAAFASTNGTKYINGSIALLGSMQMLPGFFVPNAKIQQEPRAEAIPANLTGLIGYSFSLASAMAQYYEQTGDIAFLKYCAPRAARLFDWAHSQTLHSGLLNISDVALGGDWGINLIYVYALNQWLPYLADGGLNDTIYAHRLHSLQESIRANLWSDRLHAFYLSDSHTDFFSQEANALAILSDTVPSTGGVSARTLLSSMARSLFISTGALAFSHNGAASGWSQKVSPYASGYHLQAALHARNAATATYLLHTLWGPISDPAHANYTGCTWETLDTSGRPGLSAPTSLCHAWGSAPTAELSRHVLGIRAATPGFRRWKVEPVTLGLQWVRGRHPVPGAQFRWTGPLIEMACLP</sequence>
<dbReference type="PANTHER" id="PTHR48050:SF13">
    <property type="entry name" value="STEROL 3-BETA-GLUCOSYLTRANSFERASE UGT80A2"/>
    <property type="match status" value="1"/>
</dbReference>
<dbReference type="InterPro" id="IPR012341">
    <property type="entry name" value="6hp_glycosidase-like_sf"/>
</dbReference>
<feature type="region of interest" description="Disordered" evidence="3">
    <location>
        <begin position="634"/>
        <end position="655"/>
    </location>
</feature>
<dbReference type="Proteomes" id="UP000653565">
    <property type="component" value="Unassembled WGS sequence"/>
</dbReference>
<evidence type="ECO:0000313" key="7">
    <source>
        <dbReference type="Proteomes" id="UP000653565"/>
    </source>
</evidence>
<feature type="domain" description="Glycosyltransferase family 28 N-terminal" evidence="5">
    <location>
        <begin position="139"/>
        <end position="267"/>
    </location>
</feature>
<dbReference type="EMBL" id="JAAAPX010000140">
    <property type="protein sequence ID" value="KAF4228978.1"/>
    <property type="molecule type" value="Genomic_DNA"/>
</dbReference>
<comment type="subcellular location">
    <subcellularLocation>
        <location evidence="1">Endomembrane system</location>
        <topology evidence="1">Peripheral membrane protein</topology>
    </subcellularLocation>
</comment>
<dbReference type="SUPFAM" id="SSF48208">
    <property type="entry name" value="Six-hairpin glycosidases"/>
    <property type="match status" value="1"/>
</dbReference>
<dbReference type="Pfam" id="PF11204">
    <property type="entry name" value="DUF2985"/>
    <property type="match status" value="1"/>
</dbReference>
<dbReference type="Gene3D" id="1.50.10.10">
    <property type="match status" value="1"/>
</dbReference>
<dbReference type="PANTHER" id="PTHR48050">
    <property type="entry name" value="STEROL 3-BETA-GLUCOSYLTRANSFERASE"/>
    <property type="match status" value="1"/>
</dbReference>
<keyword evidence="4" id="KW-0812">Transmembrane</keyword>
<evidence type="ECO:0000313" key="6">
    <source>
        <dbReference type="EMBL" id="KAF4228978.1"/>
    </source>
</evidence>
<dbReference type="Gene3D" id="3.40.50.2000">
    <property type="entry name" value="Glycogen Phosphorylase B"/>
    <property type="match status" value="2"/>
</dbReference>
<evidence type="ECO:0000256" key="4">
    <source>
        <dbReference type="SAM" id="Phobius"/>
    </source>
</evidence>
<evidence type="ECO:0000256" key="3">
    <source>
        <dbReference type="SAM" id="MobiDB-lite"/>
    </source>
</evidence>
<reference evidence="6" key="2">
    <citation type="submission" date="2020-04" db="EMBL/GenBank/DDBJ databases">
        <authorList>
            <person name="Santos R.A.C."/>
            <person name="Steenwyk J.L."/>
            <person name="Rivero-Menendez O."/>
            <person name="Mead M.E."/>
            <person name="Silva L.P."/>
            <person name="Bastos R.W."/>
            <person name="Alastruey-Izquierdo A."/>
            <person name="Goldman G.H."/>
            <person name="Rokas A."/>
        </authorList>
    </citation>
    <scope>NUCLEOTIDE SEQUENCE</scope>
    <source>
        <strain evidence="6">CNM-CM6805</strain>
    </source>
</reference>
<evidence type="ECO:0000256" key="1">
    <source>
        <dbReference type="ARBA" id="ARBA00004184"/>
    </source>
</evidence>
<dbReference type="Gene3D" id="2.60.420.10">
    <property type="entry name" value="Maltose phosphorylase, domain 3"/>
    <property type="match status" value="1"/>
</dbReference>
<keyword evidence="7" id="KW-1185">Reference proteome</keyword>
<dbReference type="CDD" id="cd03784">
    <property type="entry name" value="GT1_Gtf-like"/>
    <property type="match status" value="1"/>
</dbReference>
<reference evidence="6" key="1">
    <citation type="journal article" date="2020" name="bioRxiv">
        <title>Genomic and phenotypic heterogeneity of clinical isolates of the human pathogens Aspergillus fumigatus, Aspergillus lentulus and Aspergillus fumigatiaffinis.</title>
        <authorList>
            <person name="dos Santos R.A.C."/>
            <person name="Steenwyk J.L."/>
            <person name="Rivero-Menendez O."/>
            <person name="Mead M.E."/>
            <person name="Silva L.P."/>
            <person name="Bastos R.W."/>
            <person name="Alastruey-Izquierdo A."/>
            <person name="Goldman G.H."/>
            <person name="Rokas A."/>
        </authorList>
    </citation>
    <scope>NUCLEOTIDE SEQUENCE</scope>
    <source>
        <strain evidence="6">CNM-CM6805</strain>
    </source>
</reference>